<comment type="caution">
    <text evidence="1">The sequence shown here is derived from an EMBL/GenBank/DDBJ whole genome shotgun (WGS) entry which is preliminary data.</text>
</comment>
<reference evidence="1 2" key="1">
    <citation type="journal article" date="2018" name="Sci. Rep.">
        <title>Genomic signatures of local adaptation to the degree of environmental predictability in rotifers.</title>
        <authorList>
            <person name="Franch-Gras L."/>
            <person name="Hahn C."/>
            <person name="Garcia-Roger E.M."/>
            <person name="Carmona M.J."/>
            <person name="Serra M."/>
            <person name="Gomez A."/>
        </authorList>
    </citation>
    <scope>NUCLEOTIDE SEQUENCE [LARGE SCALE GENOMIC DNA]</scope>
    <source>
        <strain evidence="1">HYR1</strain>
    </source>
</reference>
<gene>
    <name evidence="1" type="ORF">BpHYR1_001708</name>
</gene>
<protein>
    <submittedName>
        <fullName evidence="1">Uncharacterized protein</fullName>
    </submittedName>
</protein>
<name>A0A3M7T0C1_BRAPC</name>
<dbReference type="Proteomes" id="UP000276133">
    <property type="component" value="Unassembled WGS sequence"/>
</dbReference>
<dbReference type="EMBL" id="REGN01000526">
    <property type="protein sequence ID" value="RNA41280.1"/>
    <property type="molecule type" value="Genomic_DNA"/>
</dbReference>
<accession>A0A3M7T0C1</accession>
<sequence length="107" mass="12888">MDFYSESNRLNLLQTILVKLPKNSLEPIVQEQSRFVLRQFPRFMRKNFQAIKSLLAIFFKKFYLIFETQTMIESYTQKTNTSLSDNLPRQLVTLYVFHQLIPEYSRN</sequence>
<evidence type="ECO:0000313" key="1">
    <source>
        <dbReference type="EMBL" id="RNA41280.1"/>
    </source>
</evidence>
<organism evidence="1 2">
    <name type="scientific">Brachionus plicatilis</name>
    <name type="common">Marine rotifer</name>
    <name type="synonym">Brachionus muelleri</name>
    <dbReference type="NCBI Taxonomy" id="10195"/>
    <lineage>
        <taxon>Eukaryota</taxon>
        <taxon>Metazoa</taxon>
        <taxon>Spiralia</taxon>
        <taxon>Gnathifera</taxon>
        <taxon>Rotifera</taxon>
        <taxon>Eurotatoria</taxon>
        <taxon>Monogononta</taxon>
        <taxon>Pseudotrocha</taxon>
        <taxon>Ploima</taxon>
        <taxon>Brachionidae</taxon>
        <taxon>Brachionus</taxon>
    </lineage>
</organism>
<evidence type="ECO:0000313" key="2">
    <source>
        <dbReference type="Proteomes" id="UP000276133"/>
    </source>
</evidence>
<proteinExistence type="predicted"/>
<dbReference type="AlphaFoldDB" id="A0A3M7T0C1"/>
<keyword evidence="2" id="KW-1185">Reference proteome</keyword>